<protein>
    <submittedName>
        <fullName evidence="2">Unknow</fullName>
    </submittedName>
</protein>
<geneLocation type="plasmid" evidence="2">
    <name>pVCGX4</name>
</geneLocation>
<dbReference type="EMBL" id="CP020081">
    <property type="protein sequence ID" value="ARR10537.1"/>
    <property type="molecule type" value="Genomic_DNA"/>
</dbReference>
<dbReference type="AlphaFoldDB" id="A0AAC9SKJ9"/>
<name>A0AAC9SKJ9_9VIBR</name>
<accession>A0AAC9SKJ9</accession>
<keyword evidence="2" id="KW-0614">Plasmid</keyword>
<gene>
    <name evidence="2" type="ORF">Vc3S01_p40051</name>
</gene>
<dbReference type="RefSeq" id="WP_086371424.1">
    <property type="nucleotide sequence ID" value="NZ_CP020081.1"/>
</dbReference>
<organism evidence="2">
    <name type="scientific">Vibrio campbellii</name>
    <dbReference type="NCBI Taxonomy" id="680"/>
    <lineage>
        <taxon>Bacteria</taxon>
        <taxon>Pseudomonadati</taxon>
        <taxon>Pseudomonadota</taxon>
        <taxon>Gammaproteobacteria</taxon>
        <taxon>Vibrionales</taxon>
        <taxon>Vibrionaceae</taxon>
        <taxon>Vibrio</taxon>
    </lineage>
</organism>
<proteinExistence type="predicted"/>
<reference evidence="2" key="1">
    <citation type="submission" date="2017-03" db="EMBL/GenBank/DDBJ databases">
        <title>Vibrio campbellii Genome sequencing and assembly.</title>
        <authorList>
            <person name="Dong X."/>
        </authorList>
    </citation>
    <scope>NUCLEOTIDE SEQUENCE [LARGE SCALE GENOMIC DNA]</scope>
    <source>
        <strain evidence="2">20130629003S01</strain>
        <plasmid evidence="2">pVCGX4</plasmid>
    </source>
</reference>
<evidence type="ECO:0000256" key="1">
    <source>
        <dbReference type="SAM" id="MobiDB-lite"/>
    </source>
</evidence>
<sequence length="298" mass="35043">MKLYSDCTVRPMTVEPSKTNQAHNVWYQQLTPVQRLEVMENVDASLTAEKKLNACLNYIEDHLEEFQSMDKPKTRTQLRGFCSICGSFQAITANGIAEHGFSLQHGFRSNICHGSNRHHYGTIEAKNFLTSELNFHQEAIKNPELTDKEKRSKLGAIEVLKSRLEHWKESDAIEIDLDVEEAEIKKQRQQEAAAKKTERETKALEKEKRKQEREAKAQQKWNELCSNKIHQIEHRDQILVEWTATYSSRRELELDYRDRLSAYFDEQQITDVQDRIDISWSVVRRIRDSETKKQLHKW</sequence>
<evidence type="ECO:0000313" key="2">
    <source>
        <dbReference type="EMBL" id="ARR10537.1"/>
    </source>
</evidence>
<feature type="region of interest" description="Disordered" evidence="1">
    <location>
        <begin position="188"/>
        <end position="215"/>
    </location>
</feature>